<dbReference type="Proteomes" id="UP000614996">
    <property type="component" value="Unassembled WGS sequence"/>
</dbReference>
<evidence type="ECO:0000256" key="3">
    <source>
        <dbReference type="SAM" id="SignalP"/>
    </source>
</evidence>
<feature type="domain" description="Peptidase S1" evidence="4">
    <location>
        <begin position="43"/>
        <end position="267"/>
    </location>
</feature>
<dbReference type="PRINTS" id="PR00722">
    <property type="entry name" value="CHYMOTRYPSIN"/>
</dbReference>
<dbReference type="PANTHER" id="PTHR24276:SF98">
    <property type="entry name" value="FI18310P1-RELATED"/>
    <property type="match status" value="1"/>
</dbReference>
<dbReference type="InterPro" id="IPR043504">
    <property type="entry name" value="Peptidase_S1_PA_chymotrypsin"/>
</dbReference>
<feature type="signal peptide" evidence="3">
    <location>
        <begin position="1"/>
        <end position="30"/>
    </location>
</feature>
<evidence type="ECO:0000256" key="1">
    <source>
        <dbReference type="ARBA" id="ARBA00007664"/>
    </source>
</evidence>
<dbReference type="InterPro" id="IPR001314">
    <property type="entry name" value="Peptidase_S1A"/>
</dbReference>
<dbReference type="PANTHER" id="PTHR24276">
    <property type="entry name" value="POLYSERASE-RELATED"/>
    <property type="match status" value="1"/>
</dbReference>
<comment type="caution">
    <text evidence="5">The sequence shown here is derived from an EMBL/GenBank/DDBJ whole genome shotgun (WGS) entry which is preliminary data.</text>
</comment>
<dbReference type="EMBL" id="BOPO01000149">
    <property type="protein sequence ID" value="GIL31720.1"/>
    <property type="molecule type" value="Genomic_DNA"/>
</dbReference>
<evidence type="ECO:0000313" key="5">
    <source>
        <dbReference type="EMBL" id="GIL31720.1"/>
    </source>
</evidence>
<dbReference type="PROSITE" id="PS00134">
    <property type="entry name" value="TRYPSIN_HIS"/>
    <property type="match status" value="1"/>
</dbReference>
<evidence type="ECO:0000313" key="6">
    <source>
        <dbReference type="Proteomes" id="UP000614996"/>
    </source>
</evidence>
<sequence>MRSTTLARRAAAVAAGLFGLLALGAAPAAAQPATVDGTVTPQIAHGTPAPDGAYPFSVKFTMTGIPQPDGGTYDSACSGALVAPRWVVTAGHCFHDVNRNPVSGPPQYGSTTATVGRTDLSDEGGHVLDVVDVQQSPDTDIALAKLSAPVRDIRPLRLNRTAPVAGDPLRLVGWGATTADGAPETHLQMGDFTVTSVDEHDVYVSGAAPSTDTSACPYDSGAPYFAETAHGPRLVGVESTGPDCPHTGPETTSRVDTVAGWILRQIR</sequence>
<reference evidence="6" key="1">
    <citation type="journal article" date="2021" name="Int. J. Syst. Evol. Microbiol.">
        <title>Actinocatenispora comari sp. nov., an endophytic actinomycete isolated from aerial parts of Comarum salesowianum.</title>
        <authorList>
            <person name="Oyunbileg N."/>
            <person name="Iizaka Y."/>
            <person name="Hamada M."/>
            <person name="Davaapurev B.O."/>
            <person name="Fukumoto A."/>
            <person name="Tsetseg B."/>
            <person name="Kato F."/>
            <person name="Tamura T."/>
            <person name="Batkhuu J."/>
            <person name="Anzai Y."/>
        </authorList>
    </citation>
    <scope>NUCLEOTIDE SEQUENCE [LARGE SCALE GENOMIC DNA]</scope>
    <source>
        <strain evidence="6">NUM-2625</strain>
    </source>
</reference>
<proteinExistence type="inferred from homology"/>
<dbReference type="SMART" id="SM00020">
    <property type="entry name" value="Tryp_SPc"/>
    <property type="match status" value="1"/>
</dbReference>
<keyword evidence="2" id="KW-1015">Disulfide bond</keyword>
<dbReference type="SUPFAM" id="SSF50494">
    <property type="entry name" value="Trypsin-like serine proteases"/>
    <property type="match status" value="1"/>
</dbReference>
<dbReference type="GO" id="GO:0004252">
    <property type="term" value="F:serine-type endopeptidase activity"/>
    <property type="evidence" value="ECO:0007669"/>
    <property type="project" value="InterPro"/>
</dbReference>
<comment type="similarity">
    <text evidence="1">Belongs to the peptidase S1 family.</text>
</comment>
<dbReference type="AlphaFoldDB" id="A0A8J4EPU1"/>
<evidence type="ECO:0000256" key="2">
    <source>
        <dbReference type="ARBA" id="ARBA00023157"/>
    </source>
</evidence>
<dbReference type="InterPro" id="IPR001254">
    <property type="entry name" value="Trypsin_dom"/>
</dbReference>
<dbReference type="InterPro" id="IPR050430">
    <property type="entry name" value="Peptidase_S1"/>
</dbReference>
<dbReference type="Pfam" id="PF00089">
    <property type="entry name" value="Trypsin"/>
    <property type="match status" value="1"/>
</dbReference>
<dbReference type="InterPro" id="IPR018114">
    <property type="entry name" value="TRYPSIN_HIS"/>
</dbReference>
<evidence type="ECO:0000259" key="4">
    <source>
        <dbReference type="PROSITE" id="PS50240"/>
    </source>
</evidence>
<dbReference type="RefSeq" id="WP_207129279.1">
    <property type="nucleotide sequence ID" value="NZ_BOPO01000149.1"/>
</dbReference>
<keyword evidence="3" id="KW-0732">Signal</keyword>
<dbReference type="Gene3D" id="2.40.10.10">
    <property type="entry name" value="Trypsin-like serine proteases"/>
    <property type="match status" value="1"/>
</dbReference>
<dbReference type="PROSITE" id="PS50240">
    <property type="entry name" value="TRYPSIN_DOM"/>
    <property type="match status" value="1"/>
</dbReference>
<accession>A0A8J4EPU1</accession>
<dbReference type="GO" id="GO:0006508">
    <property type="term" value="P:proteolysis"/>
    <property type="evidence" value="ECO:0007669"/>
    <property type="project" value="InterPro"/>
</dbReference>
<keyword evidence="6" id="KW-1185">Reference proteome</keyword>
<dbReference type="InterPro" id="IPR009003">
    <property type="entry name" value="Peptidase_S1_PA"/>
</dbReference>
<protein>
    <submittedName>
        <fullName evidence="5">Esterase</fullName>
    </submittedName>
</protein>
<name>A0A8J4EPU1_9ACTN</name>
<organism evidence="5 6">
    <name type="scientific">Actinocatenispora comari</name>
    <dbReference type="NCBI Taxonomy" id="2807577"/>
    <lineage>
        <taxon>Bacteria</taxon>
        <taxon>Bacillati</taxon>
        <taxon>Actinomycetota</taxon>
        <taxon>Actinomycetes</taxon>
        <taxon>Micromonosporales</taxon>
        <taxon>Micromonosporaceae</taxon>
        <taxon>Actinocatenispora</taxon>
    </lineage>
</organism>
<gene>
    <name evidence="5" type="ORF">NUM_69740</name>
</gene>
<feature type="chain" id="PRO_5035162426" evidence="3">
    <location>
        <begin position="31"/>
        <end position="267"/>
    </location>
</feature>